<dbReference type="NCBIfam" id="NF009585">
    <property type="entry name" value="PRK13024.1-5"/>
    <property type="match status" value="1"/>
</dbReference>
<dbReference type="InterPro" id="IPR005665">
    <property type="entry name" value="SecF_bac"/>
</dbReference>
<dbReference type="PANTHER" id="PTHR30081:SF1">
    <property type="entry name" value="PROTEIN TRANSLOCASE SUBUNIT SECD"/>
    <property type="match status" value="1"/>
</dbReference>
<dbReference type="Pfam" id="PF21760">
    <property type="entry name" value="SecD_1st"/>
    <property type="match status" value="1"/>
</dbReference>
<dbReference type="Gene3D" id="3.30.70.3220">
    <property type="match status" value="1"/>
</dbReference>
<dbReference type="InterPro" id="IPR005791">
    <property type="entry name" value="SecD"/>
</dbReference>
<comment type="function">
    <text evidence="9">Part of the Sec protein translocase complex. Interacts with the SecYEG preprotein conducting channel. SecDF uses the proton motive force (PMF) to complete protein translocation after the ATP-dependent function of SecA.</text>
</comment>
<comment type="caution">
    <text evidence="14">The sequence shown here is derived from an EMBL/GenBank/DDBJ whole genome shotgun (WGS) entry which is preliminary data.</text>
</comment>
<evidence type="ECO:0000313" key="14">
    <source>
        <dbReference type="EMBL" id="KAA3436500.1"/>
    </source>
</evidence>
<accession>A0A5B6TAB3</accession>
<dbReference type="NCBIfam" id="TIGR00966">
    <property type="entry name" value="transloc_SecF"/>
    <property type="match status" value="1"/>
</dbReference>
<feature type="domain" description="Protein translocase subunit SecDF P1" evidence="12">
    <location>
        <begin position="184"/>
        <end position="241"/>
    </location>
</feature>
<dbReference type="InterPro" id="IPR022646">
    <property type="entry name" value="SecD/SecF_CS"/>
</dbReference>
<evidence type="ECO:0000256" key="8">
    <source>
        <dbReference type="ARBA" id="ARBA00023136"/>
    </source>
</evidence>
<evidence type="ECO:0000313" key="15">
    <source>
        <dbReference type="Proteomes" id="UP000324133"/>
    </source>
</evidence>
<comment type="subunit">
    <text evidence="9">Forms a complex with SecF. Part of the essential Sec protein translocation apparatus which comprises SecA, SecYEG and auxiliary proteins SecDF. Other proteins may also be involved.</text>
</comment>
<keyword evidence="3 9" id="KW-1003">Cell membrane</keyword>
<evidence type="ECO:0000256" key="2">
    <source>
        <dbReference type="ARBA" id="ARBA00022448"/>
    </source>
</evidence>
<keyword evidence="7 9" id="KW-0811">Translocation</keyword>
<keyword evidence="5 9" id="KW-0653">Protein transport</keyword>
<gene>
    <name evidence="10" type="primary">secF</name>
    <name evidence="9" type="synonym">secD</name>
    <name evidence="14" type="ORF">FOA19_19100</name>
</gene>
<feature type="domain" description="Protein export membrane protein SecD/SecF C-terminal" evidence="11">
    <location>
        <begin position="490"/>
        <end position="660"/>
    </location>
</feature>
<evidence type="ECO:0000256" key="5">
    <source>
        <dbReference type="ARBA" id="ARBA00022927"/>
    </source>
</evidence>
<comment type="similarity">
    <text evidence="10">Belongs to the SecD/SecF family. SecF subfamily.</text>
</comment>
<dbReference type="FunFam" id="1.20.1640.10:FF:000004">
    <property type="entry name" value="Protein translocase subunit SecD"/>
    <property type="match status" value="1"/>
</dbReference>
<evidence type="ECO:0000256" key="6">
    <source>
        <dbReference type="ARBA" id="ARBA00022989"/>
    </source>
</evidence>
<reference evidence="14 15" key="1">
    <citation type="submission" date="2019-07" db="EMBL/GenBank/DDBJ databases">
        <title>Rufibacter sp. nov., isolated from lake sediment.</title>
        <authorList>
            <person name="Qu J.-H."/>
        </authorList>
    </citation>
    <scope>NUCLEOTIDE SEQUENCE [LARGE SCALE GENOMIC DNA]</scope>
    <source>
        <strain evidence="14 15">NBS58-1</strain>
    </source>
</reference>
<feature type="domain" description="SecDF P1 head subdomain" evidence="13">
    <location>
        <begin position="392"/>
        <end position="487"/>
    </location>
</feature>
<dbReference type="PANTHER" id="PTHR30081">
    <property type="entry name" value="PROTEIN-EXPORT MEMBRANE PROTEIN SEC"/>
    <property type="match status" value="1"/>
</dbReference>
<comment type="caution">
    <text evidence="9">Lacks conserved residue(s) required for the propagation of feature annotation.</text>
</comment>
<dbReference type="HAMAP" id="MF_01463_B">
    <property type="entry name" value="SecD_B"/>
    <property type="match status" value="1"/>
</dbReference>
<dbReference type="Pfam" id="PF07549">
    <property type="entry name" value="Sec_GG"/>
    <property type="match status" value="2"/>
</dbReference>
<dbReference type="Gene3D" id="3.30.1360.200">
    <property type="match status" value="1"/>
</dbReference>
<feature type="transmembrane region" description="Helical" evidence="9">
    <location>
        <begin position="842"/>
        <end position="864"/>
    </location>
</feature>
<protein>
    <recommendedName>
        <fullName evidence="9 10">Multifunctional fusion protein</fullName>
    </recommendedName>
    <domain>
        <recommendedName>
            <fullName evidence="9">Protein translocase subunit SecD</fullName>
        </recommendedName>
    </domain>
    <domain>
        <recommendedName>
            <fullName evidence="10">Protein-export membrane protein SecF</fullName>
        </recommendedName>
    </domain>
</protein>
<feature type="transmembrane region" description="Helical" evidence="9">
    <location>
        <begin position="509"/>
        <end position="528"/>
    </location>
</feature>
<dbReference type="EMBL" id="VKKY01000003">
    <property type="protein sequence ID" value="KAA3436500.1"/>
    <property type="molecule type" value="Genomic_DNA"/>
</dbReference>
<dbReference type="AlphaFoldDB" id="A0A5B6TAB3"/>
<dbReference type="NCBIfam" id="TIGR00916">
    <property type="entry name" value="2A0604s01"/>
    <property type="match status" value="2"/>
</dbReference>
<dbReference type="GO" id="GO:0065002">
    <property type="term" value="P:intracellular protein transmembrane transport"/>
    <property type="evidence" value="ECO:0007669"/>
    <property type="project" value="UniProtKB-UniRule"/>
</dbReference>
<dbReference type="Proteomes" id="UP000324133">
    <property type="component" value="Unassembled WGS sequence"/>
</dbReference>
<evidence type="ECO:0000256" key="7">
    <source>
        <dbReference type="ARBA" id="ARBA00023010"/>
    </source>
</evidence>
<feature type="transmembrane region" description="Helical" evidence="9">
    <location>
        <begin position="632"/>
        <end position="651"/>
    </location>
</feature>
<keyword evidence="6 9" id="KW-1133">Transmembrane helix</keyword>
<keyword evidence="15" id="KW-1185">Reference proteome</keyword>
<comment type="similarity">
    <text evidence="9">Belongs to the SecD/SecF family. SecD subfamily.</text>
</comment>
<feature type="transmembrane region" description="Helical" evidence="9">
    <location>
        <begin position="917"/>
        <end position="944"/>
    </location>
</feature>
<evidence type="ECO:0000256" key="1">
    <source>
        <dbReference type="ARBA" id="ARBA00004651"/>
    </source>
</evidence>
<dbReference type="PRINTS" id="PR01755">
    <property type="entry name" value="SECFTRNLCASE"/>
</dbReference>
<dbReference type="InterPro" id="IPR022645">
    <property type="entry name" value="SecD/SecF_bac"/>
</dbReference>
<dbReference type="GO" id="GO:0005886">
    <property type="term" value="C:plasma membrane"/>
    <property type="evidence" value="ECO:0007669"/>
    <property type="project" value="UniProtKB-SubCell"/>
</dbReference>
<comment type="subcellular location">
    <subcellularLocation>
        <location evidence="1 9">Cell membrane</location>
        <topology evidence="1 9">Multi-pass membrane protein</topology>
    </subcellularLocation>
</comment>
<feature type="transmembrane region" description="Helical" evidence="9">
    <location>
        <begin position="7"/>
        <end position="27"/>
    </location>
</feature>
<name>A0A5B6TAB3_9BACT</name>
<dbReference type="InterPro" id="IPR054384">
    <property type="entry name" value="SecDF_P1_head"/>
</dbReference>
<dbReference type="Pfam" id="PF22599">
    <property type="entry name" value="SecDF_P1_head"/>
    <property type="match status" value="1"/>
</dbReference>
<feature type="transmembrane region" description="Helical" evidence="9">
    <location>
        <begin position="693"/>
        <end position="710"/>
    </location>
</feature>
<dbReference type="SUPFAM" id="SSF82866">
    <property type="entry name" value="Multidrug efflux transporter AcrB transmembrane domain"/>
    <property type="match status" value="2"/>
</dbReference>
<dbReference type="Gene3D" id="1.20.1640.10">
    <property type="entry name" value="Multidrug efflux transporter AcrB transmembrane domain"/>
    <property type="match status" value="2"/>
</dbReference>
<organism evidence="14 15">
    <name type="scientific">Rufibacter hautae</name>
    <dbReference type="NCBI Taxonomy" id="2595005"/>
    <lineage>
        <taxon>Bacteria</taxon>
        <taxon>Pseudomonadati</taxon>
        <taxon>Bacteroidota</taxon>
        <taxon>Cytophagia</taxon>
        <taxon>Cytophagales</taxon>
        <taxon>Hymenobacteraceae</taxon>
        <taxon>Rufibacter</taxon>
    </lineage>
</organism>
<dbReference type="InterPro" id="IPR055344">
    <property type="entry name" value="SecD_SecF_C_bact"/>
</dbReference>
<dbReference type="GO" id="GO:0043952">
    <property type="term" value="P:protein transport by the Sec complex"/>
    <property type="evidence" value="ECO:0007669"/>
    <property type="project" value="UniProtKB-UniRule"/>
</dbReference>
<dbReference type="OrthoDB" id="9805019at2"/>
<evidence type="ECO:0000256" key="3">
    <source>
        <dbReference type="ARBA" id="ARBA00022475"/>
    </source>
</evidence>
<keyword evidence="2 9" id="KW-0813">Transport</keyword>
<evidence type="ECO:0000256" key="9">
    <source>
        <dbReference type="HAMAP-Rule" id="MF_01463"/>
    </source>
</evidence>
<dbReference type="InterPro" id="IPR048634">
    <property type="entry name" value="SecD_SecF_C"/>
</dbReference>
<dbReference type="GO" id="GO:0015450">
    <property type="term" value="F:protein-transporting ATPase activity"/>
    <property type="evidence" value="ECO:0007669"/>
    <property type="project" value="InterPro"/>
</dbReference>
<keyword evidence="8 9" id="KW-0472">Membrane</keyword>
<feature type="transmembrane region" description="Helical" evidence="9">
    <location>
        <begin position="876"/>
        <end position="896"/>
    </location>
</feature>
<dbReference type="RefSeq" id="WP_149092442.1">
    <property type="nucleotide sequence ID" value="NZ_VKKY01000003.1"/>
</dbReference>
<feature type="transmembrane region" description="Helical" evidence="9">
    <location>
        <begin position="950"/>
        <end position="975"/>
    </location>
</feature>
<proteinExistence type="inferred from homology"/>
<sequence length="996" mass="108481">MRNKGFILVLTVIVSALCLYYLSFSLVSKGVEEDATRFATTQTGTVDHYKKQSYLDSVWKAPVFNFLGAEYTYQQVKESELGLGLDLKGGMHVTLEVSPVEIIRAMAGGRRDAAFEQAIARAQKLQVNSQRSFVDLFYQSYRELQPNGKLASIFANSTTRSLSYNSTDKEVLAVINKEVDDAVARSFNILRTRIDKFGVNQPNIQHLKGTNRIQIELPGVDNPERVRKLLQGTANLEFWEVWGVQEFGPYFTQLNDYLVKEEAANKLKGAAAPSSTLASAADTTKSLTAAAGADTSALAAQLSKPADSAAAKKDSINPNQSSLLARLFTTLPGGLGTNVRDTAKVNALFAKQEVKALFPQNMKFLWGVKPIVANDGAEFLELYAVKKGREGKAPLTGEYISDARQDYDQQGRPEINMSMNAAGSKKWQRLTGDNIGRQVAIVLDDYVYSAPVVQSEIGGGNSSISGSFTIEEAQDLANILKAGKMPAPTRIVEEAIVGPSLGQEAINQGLLSSLAGMGLVVLFMFAYYNKGGLIANIALFFNIFFIIGVLAQFGTALTLPGIAGMVLTMGMSVDANVLIFERIKEELHAGLGIGEAIKKGYSKAFSSIFDSNVTTLLAGIILYFFGSGPVKGFAITLMIGIATSFFTAVYISRLLIEWMTKGKDTANLSLETPLSRNWFKNIKFDILGNRKKAYIFSAIFILFGIVAVFIKGELPLGVDFKGGRSYVVDFNNAVPASEVRSALDDEFKGAGTEVKTYGAPNRLKITTSYIAEDESTQADESVRTALAQGLKQYQTQNPRIVSSSKVGATMADDIQKTAIIAVLLAFAGIFVYLAFRFSRWQFSLGGVIALIHDVLVVFSAFTIANLFGVSFEMDQVFIASILTIIGYSINDTVVVFDRIREFTNENPRMKFRDIVNPALNSTFSRTIITNLTVLLVVIILFIFGGETLRGFSFAMLIGSLTGTYSTLFIAAPIVVDTTNVDREKLVAVKPTVVAAK</sequence>
<comment type="subunit">
    <text evidence="10">Forms a complex with SecD. Part of the essential Sec protein translocation apparatus which comprises SecA, SecYEG and auxiliary proteins SecDF. Other proteins may also be involved.</text>
</comment>
<feature type="domain" description="Protein export membrane protein SecD/SecF C-terminal" evidence="11">
    <location>
        <begin position="790"/>
        <end position="977"/>
    </location>
</feature>
<evidence type="ECO:0000256" key="4">
    <source>
        <dbReference type="ARBA" id="ARBA00022692"/>
    </source>
</evidence>
<evidence type="ECO:0000259" key="13">
    <source>
        <dbReference type="Pfam" id="PF22599"/>
    </source>
</evidence>
<dbReference type="Pfam" id="PF02355">
    <property type="entry name" value="SecD_SecF_C"/>
    <property type="match status" value="2"/>
</dbReference>
<dbReference type="InterPro" id="IPR048631">
    <property type="entry name" value="SecD_1st"/>
</dbReference>
<evidence type="ECO:0000259" key="11">
    <source>
        <dbReference type="Pfam" id="PF02355"/>
    </source>
</evidence>
<feature type="transmembrane region" description="Helical" evidence="9">
    <location>
        <begin position="559"/>
        <end position="580"/>
    </location>
</feature>
<dbReference type="HAMAP" id="MF_01464_B">
    <property type="entry name" value="SecF_B"/>
    <property type="match status" value="1"/>
</dbReference>
<evidence type="ECO:0000259" key="12">
    <source>
        <dbReference type="Pfam" id="PF21760"/>
    </source>
</evidence>
<feature type="transmembrane region" description="Helical" evidence="9">
    <location>
        <begin position="608"/>
        <end position="626"/>
    </location>
</feature>
<dbReference type="GO" id="GO:0006605">
    <property type="term" value="P:protein targeting"/>
    <property type="evidence" value="ECO:0007669"/>
    <property type="project" value="UniProtKB-UniRule"/>
</dbReference>
<evidence type="ECO:0000256" key="10">
    <source>
        <dbReference type="HAMAP-Rule" id="MF_01464"/>
    </source>
</evidence>
<feature type="transmembrane region" description="Helical" evidence="9">
    <location>
        <begin position="817"/>
        <end position="835"/>
    </location>
</feature>
<feature type="transmembrane region" description="Helical" evidence="9">
    <location>
        <begin position="533"/>
        <end position="553"/>
    </location>
</feature>
<dbReference type="NCBIfam" id="TIGR01129">
    <property type="entry name" value="secD"/>
    <property type="match status" value="1"/>
</dbReference>
<keyword evidence="4 9" id="KW-0812">Transmembrane</keyword>
<dbReference type="InterPro" id="IPR022813">
    <property type="entry name" value="SecD/SecF_arch_bac"/>
</dbReference>